<sequence>MRSDDFWNTVHNSWGINTTLNTALLDSITRGPVAEFSDIEIAVALARLAHEEFQEFGTSAHQAATEPGSRSILTALRAVTRRLGIPFDPPFTDFTRFRTYWIGQGAAGAGGWQARREILDRIFEPLHSALALREAGSIQSTLAEPISPHRVTGWPRVDEEIAELRRHFEIATSPQDYRNIGNDCVTVLEAISAVAYDHAIHGREGQPEPPVASTKERLDRFVEVSIVGAENAPIRKVARAVIELAQAVKHRPAGNRRDAGIAADAAIQLANLLRRAQETPASAPPLNR</sequence>
<name>A0A841AT87_9MICO</name>
<protein>
    <submittedName>
        <fullName evidence="1">Uncharacterized protein</fullName>
    </submittedName>
</protein>
<comment type="caution">
    <text evidence="1">The sequence shown here is derived from an EMBL/GenBank/DDBJ whole genome shotgun (WGS) entry which is preliminary data.</text>
</comment>
<organism evidence="1 2">
    <name type="scientific">Conyzicola lurida</name>
    <dbReference type="NCBI Taxonomy" id="1172621"/>
    <lineage>
        <taxon>Bacteria</taxon>
        <taxon>Bacillati</taxon>
        <taxon>Actinomycetota</taxon>
        <taxon>Actinomycetes</taxon>
        <taxon>Micrococcales</taxon>
        <taxon>Microbacteriaceae</taxon>
        <taxon>Conyzicola</taxon>
    </lineage>
</organism>
<dbReference type="AlphaFoldDB" id="A0A841AT87"/>
<dbReference type="Proteomes" id="UP000536685">
    <property type="component" value="Unassembled WGS sequence"/>
</dbReference>
<gene>
    <name evidence="1" type="ORF">HD599_003334</name>
</gene>
<accession>A0A841AT87</accession>
<proteinExistence type="predicted"/>
<dbReference type="RefSeq" id="WP_184239745.1">
    <property type="nucleotide sequence ID" value="NZ_JACHMJ010000001.1"/>
</dbReference>
<reference evidence="1 2" key="1">
    <citation type="submission" date="2020-08" db="EMBL/GenBank/DDBJ databases">
        <title>Sequencing the genomes of 1000 actinobacteria strains.</title>
        <authorList>
            <person name="Klenk H.-P."/>
        </authorList>
    </citation>
    <scope>NUCLEOTIDE SEQUENCE [LARGE SCALE GENOMIC DNA]</scope>
    <source>
        <strain evidence="1 2">DSM 105784</strain>
    </source>
</reference>
<evidence type="ECO:0000313" key="1">
    <source>
        <dbReference type="EMBL" id="MBB5845011.1"/>
    </source>
</evidence>
<keyword evidence="2" id="KW-1185">Reference proteome</keyword>
<dbReference type="EMBL" id="JACHMJ010000001">
    <property type="protein sequence ID" value="MBB5845011.1"/>
    <property type="molecule type" value="Genomic_DNA"/>
</dbReference>
<evidence type="ECO:0000313" key="2">
    <source>
        <dbReference type="Proteomes" id="UP000536685"/>
    </source>
</evidence>